<reference evidence="3" key="1">
    <citation type="submission" date="2015-09" db="EMBL/GenBank/DDBJ databases">
        <authorList>
            <person name="Sai Rama Sridatta P."/>
        </authorList>
    </citation>
    <scope>NUCLEOTIDE SEQUENCE [LARGE SCALE GENOMIC DNA]</scope>
</reference>
<accession>A0A4W6BZ32</accession>
<dbReference type="Ensembl" id="ENSLCAT00010003851.1">
    <property type="protein sequence ID" value="ENSLCAP00010003749.1"/>
    <property type="gene ID" value="ENSLCAG00010001936.1"/>
</dbReference>
<dbReference type="AlphaFoldDB" id="A0A4W6BZ32"/>
<name>A0A4W6BZ32_LATCA</name>
<feature type="compositionally biased region" description="Basic and acidic residues" evidence="1">
    <location>
        <begin position="77"/>
        <end position="88"/>
    </location>
</feature>
<gene>
    <name evidence="2" type="primary">DLC1</name>
    <name evidence="2" type="synonym">dlc1</name>
</gene>
<dbReference type="GeneTree" id="ENSGT00950000183061"/>
<dbReference type="Proteomes" id="UP000314980">
    <property type="component" value="Unassembled WGS sequence"/>
</dbReference>
<feature type="region of interest" description="Disordered" evidence="1">
    <location>
        <begin position="58"/>
        <end position="129"/>
    </location>
</feature>
<evidence type="ECO:0000256" key="1">
    <source>
        <dbReference type="SAM" id="MobiDB-lite"/>
    </source>
</evidence>
<proteinExistence type="predicted"/>
<reference evidence="2" key="2">
    <citation type="submission" date="2025-08" db="UniProtKB">
        <authorList>
            <consortium name="Ensembl"/>
        </authorList>
    </citation>
    <scope>IDENTIFICATION</scope>
</reference>
<evidence type="ECO:0000313" key="2">
    <source>
        <dbReference type="Ensembl" id="ENSLCAP00010003749.1"/>
    </source>
</evidence>
<protein>
    <submittedName>
        <fullName evidence="2">DLC1 Rho GTPase activating protein</fullName>
    </submittedName>
</protein>
<keyword evidence="3" id="KW-1185">Reference proteome</keyword>
<sequence>MPVAIRKRSWEEHVTHPSGLQYSFDDLDLVCCHGVGSEGPWMGAGASKQEQQCISISSNNGLPLSESAGEQPGKLPNHQETKESHTEGYSRPPEISEATLNQSSAAELEPQTDLPDVGEERISTPEHAGVNVNVPVSVRQSSLDMMEVGDVMSPVNKTVEPAVTLVVEGERDQGVTESWSADSADNGDTFCLLFIFIQREHARLDSMVLLLMKLDQLDQEIENALSATCSMDNTPTLHRRQLLVHTCMLPVVFTANQKLTCMHSSIFYVSRPAPDLGAKPKSGVSQELCIISEYISTRHEVRY</sequence>
<organism evidence="2 3">
    <name type="scientific">Lates calcarifer</name>
    <name type="common">Barramundi</name>
    <name type="synonym">Holocentrus calcarifer</name>
    <dbReference type="NCBI Taxonomy" id="8187"/>
    <lineage>
        <taxon>Eukaryota</taxon>
        <taxon>Metazoa</taxon>
        <taxon>Chordata</taxon>
        <taxon>Craniata</taxon>
        <taxon>Vertebrata</taxon>
        <taxon>Euteleostomi</taxon>
        <taxon>Actinopterygii</taxon>
        <taxon>Neopterygii</taxon>
        <taxon>Teleostei</taxon>
        <taxon>Neoteleostei</taxon>
        <taxon>Acanthomorphata</taxon>
        <taxon>Carangaria</taxon>
        <taxon>Carangaria incertae sedis</taxon>
        <taxon>Centropomidae</taxon>
        <taxon>Lates</taxon>
    </lineage>
</organism>
<evidence type="ECO:0000313" key="3">
    <source>
        <dbReference type="Proteomes" id="UP000314980"/>
    </source>
</evidence>
<reference evidence="2" key="3">
    <citation type="submission" date="2025-09" db="UniProtKB">
        <authorList>
            <consortium name="Ensembl"/>
        </authorList>
    </citation>
    <scope>IDENTIFICATION</scope>
</reference>